<protein>
    <submittedName>
        <fullName evidence="2">Uncharacterized protein</fullName>
    </submittedName>
</protein>
<keyword evidence="3" id="KW-1185">Reference proteome</keyword>
<dbReference type="RefSeq" id="WP_012372882.1">
    <property type="nucleotide sequence ID" value="NC_010571.1"/>
</dbReference>
<dbReference type="STRING" id="452637.Oter_0053"/>
<evidence type="ECO:0000313" key="2">
    <source>
        <dbReference type="EMBL" id="ACB73344.1"/>
    </source>
</evidence>
<reference evidence="2 3" key="1">
    <citation type="journal article" date="2011" name="J. Bacteriol.">
        <title>Genome sequence of the verrucomicrobium Opitutus terrae PB90-1, an abundant inhabitant of rice paddy soil ecosystems.</title>
        <authorList>
            <person name="van Passel M.W."/>
            <person name="Kant R."/>
            <person name="Palva A."/>
            <person name="Copeland A."/>
            <person name="Lucas S."/>
            <person name="Lapidus A."/>
            <person name="Glavina del Rio T."/>
            <person name="Pitluck S."/>
            <person name="Goltsman E."/>
            <person name="Clum A."/>
            <person name="Sun H."/>
            <person name="Schmutz J."/>
            <person name="Larimer F.W."/>
            <person name="Land M.L."/>
            <person name="Hauser L."/>
            <person name="Kyrpides N."/>
            <person name="Mikhailova N."/>
            <person name="Richardson P.P."/>
            <person name="Janssen P.H."/>
            <person name="de Vos W.M."/>
            <person name="Smidt H."/>
        </authorList>
    </citation>
    <scope>NUCLEOTIDE SEQUENCE [LARGE SCALE GENOMIC DNA]</scope>
    <source>
        <strain evidence="3">DSM 11246 / JCM 15787 / PB90-1</strain>
    </source>
</reference>
<evidence type="ECO:0000313" key="3">
    <source>
        <dbReference type="Proteomes" id="UP000007013"/>
    </source>
</evidence>
<gene>
    <name evidence="2" type="ordered locus">Oter_0053</name>
</gene>
<dbReference type="KEGG" id="ote:Oter_0053"/>
<sequence length="74" mass="8013">MTLPPSLKPVVDFLAGYPDWVVAAVLTVVAVLVLWILAKVLKWSLYLLMALVLIGGAIGTVWLLLEWLRPAAGS</sequence>
<organism evidence="2 3">
    <name type="scientific">Opitutus terrae (strain DSM 11246 / JCM 15787 / PB90-1)</name>
    <dbReference type="NCBI Taxonomy" id="452637"/>
    <lineage>
        <taxon>Bacteria</taxon>
        <taxon>Pseudomonadati</taxon>
        <taxon>Verrucomicrobiota</taxon>
        <taxon>Opitutia</taxon>
        <taxon>Opitutales</taxon>
        <taxon>Opitutaceae</taxon>
        <taxon>Opitutus</taxon>
    </lineage>
</organism>
<accession>B1ZM91</accession>
<keyword evidence="1" id="KW-0812">Transmembrane</keyword>
<name>B1ZM91_OPITP</name>
<dbReference type="EMBL" id="CP001032">
    <property type="protein sequence ID" value="ACB73344.1"/>
    <property type="molecule type" value="Genomic_DNA"/>
</dbReference>
<feature type="transmembrane region" description="Helical" evidence="1">
    <location>
        <begin position="20"/>
        <end position="38"/>
    </location>
</feature>
<dbReference type="Proteomes" id="UP000007013">
    <property type="component" value="Chromosome"/>
</dbReference>
<keyword evidence="1" id="KW-0472">Membrane</keyword>
<keyword evidence="1" id="KW-1133">Transmembrane helix</keyword>
<dbReference type="AlphaFoldDB" id="B1ZM91"/>
<proteinExistence type="predicted"/>
<feature type="transmembrane region" description="Helical" evidence="1">
    <location>
        <begin position="45"/>
        <end position="65"/>
    </location>
</feature>
<dbReference type="HOGENOM" id="CLU_2684268_0_0_0"/>
<evidence type="ECO:0000256" key="1">
    <source>
        <dbReference type="SAM" id="Phobius"/>
    </source>
</evidence>